<proteinExistence type="predicted"/>
<comment type="caution">
    <text evidence="1">The sequence shown here is derived from an EMBL/GenBank/DDBJ whole genome shotgun (WGS) entry which is preliminary data.</text>
</comment>
<dbReference type="Proteomes" id="UP001164250">
    <property type="component" value="Chromosome 11"/>
</dbReference>
<evidence type="ECO:0000313" key="2">
    <source>
        <dbReference type="Proteomes" id="UP001164250"/>
    </source>
</evidence>
<keyword evidence="2" id="KW-1185">Reference proteome</keyword>
<accession>A0ACC1ABR1</accession>
<organism evidence="1 2">
    <name type="scientific">Pistacia atlantica</name>
    <dbReference type="NCBI Taxonomy" id="434234"/>
    <lineage>
        <taxon>Eukaryota</taxon>
        <taxon>Viridiplantae</taxon>
        <taxon>Streptophyta</taxon>
        <taxon>Embryophyta</taxon>
        <taxon>Tracheophyta</taxon>
        <taxon>Spermatophyta</taxon>
        <taxon>Magnoliopsida</taxon>
        <taxon>eudicotyledons</taxon>
        <taxon>Gunneridae</taxon>
        <taxon>Pentapetalae</taxon>
        <taxon>rosids</taxon>
        <taxon>malvids</taxon>
        <taxon>Sapindales</taxon>
        <taxon>Anacardiaceae</taxon>
        <taxon>Pistacia</taxon>
    </lineage>
</organism>
<sequence length="473" mass="53803">MDTNFYSSSSSNPVDHFSLGNELNNGQLIPSFHSNPNMNHVNENGLINSQLLPYSHTTPQFYPNDLLSQRSSPSRSILGQVGLNQRLTEVRRTYVSSHRVQIHSIIDYSPMPNHSTLSPNEVLISQEVMKTARFLVATSTKDRIFAPNYDALNQGLVSNNHDHALGEVANNINIAHLKGLIANDIVSINQSQPSFRNQNLFSPNQVNYPFPEIKPLHNPILQKRSINQQVLNAVNLDDGHTSQANRFLNPTQLSAYESQTMRAYNPKNSYQNQNPWQTSNPNLDQNPWQISNPDLDQNPSNEQNLMQISNLCHDQTDQHEDYDGRTHSLPCKKYGPYTCPKCKGVFDISQTFAAHMWSHYKYESNAERNRRLAARYKKKNLRLAYTAEGLTMVPNPSIKGPIKSVYRRKKSQRGKVKNTNVKAEDDQEQLRVMKDGSSKVGENSHSALAKVKEEPIEEKFHVCYELKIKKEPV</sequence>
<dbReference type="EMBL" id="CM047907">
    <property type="protein sequence ID" value="KAJ0083722.1"/>
    <property type="molecule type" value="Genomic_DNA"/>
</dbReference>
<name>A0ACC1ABR1_9ROSI</name>
<protein>
    <submittedName>
        <fullName evidence="1">Uncharacterized protein</fullName>
    </submittedName>
</protein>
<evidence type="ECO:0000313" key="1">
    <source>
        <dbReference type="EMBL" id="KAJ0083722.1"/>
    </source>
</evidence>
<gene>
    <name evidence="1" type="ORF">Patl1_29892</name>
</gene>
<reference evidence="2" key="1">
    <citation type="journal article" date="2023" name="G3 (Bethesda)">
        <title>Genome assembly and association tests identify interacting loci associated with vigor, precocity, and sex in interspecific pistachio rootstocks.</title>
        <authorList>
            <person name="Palmer W."/>
            <person name="Jacygrad E."/>
            <person name="Sagayaradj S."/>
            <person name="Cavanaugh K."/>
            <person name="Han R."/>
            <person name="Bertier L."/>
            <person name="Beede B."/>
            <person name="Kafkas S."/>
            <person name="Golino D."/>
            <person name="Preece J."/>
            <person name="Michelmore R."/>
        </authorList>
    </citation>
    <scope>NUCLEOTIDE SEQUENCE [LARGE SCALE GENOMIC DNA]</scope>
</reference>